<evidence type="ECO:0000256" key="1">
    <source>
        <dbReference type="SAM" id="Phobius"/>
    </source>
</evidence>
<gene>
    <name evidence="2" type="ORF">GCM10022200_08590</name>
</gene>
<feature type="transmembrane region" description="Helical" evidence="1">
    <location>
        <begin position="862"/>
        <end position="883"/>
    </location>
</feature>
<feature type="transmembrane region" description="Helical" evidence="1">
    <location>
        <begin position="817"/>
        <end position="842"/>
    </location>
</feature>
<keyword evidence="1" id="KW-0472">Membrane</keyword>
<proteinExistence type="predicted"/>
<evidence type="ECO:0008006" key="4">
    <source>
        <dbReference type="Google" id="ProtNLM"/>
    </source>
</evidence>
<organism evidence="2 3">
    <name type="scientific">Microbacterium awajiense</name>
    <dbReference type="NCBI Taxonomy" id="415214"/>
    <lineage>
        <taxon>Bacteria</taxon>
        <taxon>Bacillati</taxon>
        <taxon>Actinomycetota</taxon>
        <taxon>Actinomycetes</taxon>
        <taxon>Micrococcales</taxon>
        <taxon>Microbacteriaceae</taxon>
        <taxon>Microbacterium</taxon>
    </lineage>
</organism>
<dbReference type="EMBL" id="BAAAYU010000001">
    <property type="protein sequence ID" value="GAA3628369.1"/>
    <property type="molecule type" value="Genomic_DNA"/>
</dbReference>
<keyword evidence="3" id="KW-1185">Reference proteome</keyword>
<feature type="transmembrane region" description="Helical" evidence="1">
    <location>
        <begin position="244"/>
        <end position="265"/>
    </location>
</feature>
<feature type="transmembrane region" description="Helical" evidence="1">
    <location>
        <begin position="319"/>
        <end position="342"/>
    </location>
</feature>
<reference evidence="3" key="1">
    <citation type="journal article" date="2019" name="Int. J. Syst. Evol. Microbiol.">
        <title>The Global Catalogue of Microorganisms (GCM) 10K type strain sequencing project: providing services to taxonomists for standard genome sequencing and annotation.</title>
        <authorList>
            <consortium name="The Broad Institute Genomics Platform"/>
            <consortium name="The Broad Institute Genome Sequencing Center for Infectious Disease"/>
            <person name="Wu L."/>
            <person name="Ma J."/>
        </authorList>
    </citation>
    <scope>NUCLEOTIDE SEQUENCE [LARGE SCALE GENOMIC DNA]</scope>
    <source>
        <strain evidence="3">JCM 16544</strain>
    </source>
</reference>
<feature type="transmembrane region" description="Helical" evidence="1">
    <location>
        <begin position="205"/>
        <end position="238"/>
    </location>
</feature>
<keyword evidence="1" id="KW-1133">Transmembrane helix</keyword>
<accession>A0ABP7AAU6</accession>
<dbReference type="Proteomes" id="UP001501697">
    <property type="component" value="Unassembled WGS sequence"/>
</dbReference>
<feature type="transmembrane region" description="Helical" evidence="1">
    <location>
        <begin position="19"/>
        <end position="40"/>
    </location>
</feature>
<dbReference type="RefSeq" id="WP_344736653.1">
    <property type="nucleotide sequence ID" value="NZ_BAAAYU010000001.1"/>
</dbReference>
<name>A0ABP7AAU6_9MICO</name>
<keyword evidence="1" id="KW-0812">Transmembrane</keyword>
<feature type="transmembrane region" description="Helical" evidence="1">
    <location>
        <begin position="163"/>
        <end position="185"/>
    </location>
</feature>
<protein>
    <recommendedName>
        <fullName evidence="4">ABC3 transporter permease protein domain-containing protein</fullName>
    </recommendedName>
</protein>
<feature type="transmembrane region" description="Helical" evidence="1">
    <location>
        <begin position="759"/>
        <end position="783"/>
    </location>
</feature>
<feature type="transmembrane region" description="Helical" evidence="1">
    <location>
        <begin position="277"/>
        <end position="299"/>
    </location>
</feature>
<comment type="caution">
    <text evidence="2">The sequence shown here is derived from an EMBL/GenBank/DDBJ whole genome shotgun (WGS) entry which is preliminary data.</text>
</comment>
<sequence>MIGGAGFARARIRANLAPLIALAVVSAIAAALVAGMVAVVRVVETRAAVLAVEAAGDGGDRVVVRYDASAADAPKMPQAVQGALAAIGAPGALSSEVGDGELVLFIDPARFSGDAAIALVAGLPDLSREIDARADADAQVSGGLRTTLLDVRDGLVVRRGPTAVAIGVLALMTAVTVAAVAVEPVRVRAGEHRLLRARGARRRSLVGLTAVETAVFAGMGAVLGAALGQVLVAVVAGIAVDPLVAAVAALATIAVAVVAGCIAAMRGADRSTGRVALTAGVTAAVLAAVVTGVAAWQFLRAGTPMVERGDGSLVLDPLVMLAPALVLAFAGLLAVLLAGPLARGVAALTARGRSVTPVTPLRLASRRPGRHALPTATVAFAIGAVVLAASYVGTLDALGSTPEAVRVGADVRVTSVPEDQPVPPVAELDAVDAVMGVLAADARGSRETVRMLAAESSALPDVMLDPDGAIGLDALAADLAPDIVGIALPGNAVELGIRIRVEDMPPVVLDDELIEVGPPSVYASVWLLDESGRVVVASAESFESVVEDAADGGESLRTEPTYDRTTTVALPDGGPWSIVAVTAVNIQPWNDAPGVRVDVDADGGPVDLMALHPAPGTPGDVTTDGTGLVFTLAHGDGFEFSPTRAVVDSMPTSAPAAITADLAESLAVETGDSVSLRLSSLGLDADLDLVAVIPVLPGTPDGQGVLTDLAALSLSSAQWIAPNELWVATDQPQAVVAEIDALAPATRTMVADPRAAESAAATGVSFLLAAAGAVALAVVVLVLRRTRGRGDARELAMLAVMGLGRAGASRVRVSEDLFAIAMGVAGGATAGTLTAWLVVPPLARAAYVAVPDGLVVELRPDLAVLLIGVGFASIAFCAVAASIRAPRTLAPLVREDE</sequence>
<evidence type="ECO:0000313" key="2">
    <source>
        <dbReference type="EMBL" id="GAA3628369.1"/>
    </source>
</evidence>
<evidence type="ECO:0000313" key="3">
    <source>
        <dbReference type="Proteomes" id="UP001501697"/>
    </source>
</evidence>
<feature type="transmembrane region" description="Helical" evidence="1">
    <location>
        <begin position="372"/>
        <end position="392"/>
    </location>
</feature>